<organism evidence="1 2">
    <name type="scientific">Dongia soli</name>
    <dbReference type="NCBI Taxonomy" id="600628"/>
    <lineage>
        <taxon>Bacteria</taxon>
        <taxon>Pseudomonadati</taxon>
        <taxon>Pseudomonadota</taxon>
        <taxon>Alphaproteobacteria</taxon>
        <taxon>Rhodospirillales</taxon>
        <taxon>Dongiaceae</taxon>
        <taxon>Dongia</taxon>
    </lineage>
</organism>
<sequence>MSQVDWLSHLLKMMRNASKTEPTKLLAVFVLDTNDNILTTPINEP</sequence>
<dbReference type="RefSeq" id="WP_320508682.1">
    <property type="nucleotide sequence ID" value="NZ_JAXCLW010000003.1"/>
</dbReference>
<comment type="caution">
    <text evidence="1">The sequence shown here is derived from an EMBL/GenBank/DDBJ whole genome shotgun (WGS) entry which is preliminary data.</text>
</comment>
<reference evidence="1 2" key="1">
    <citation type="journal article" date="2016" name="Antonie Van Leeuwenhoek">
        <title>Dongia soli sp. nov., isolated from soil from Dokdo, Korea.</title>
        <authorList>
            <person name="Kim D.U."/>
            <person name="Lee H."/>
            <person name="Kim H."/>
            <person name="Kim S.G."/>
            <person name="Ka J.O."/>
        </authorList>
    </citation>
    <scope>NUCLEOTIDE SEQUENCE [LARGE SCALE GENOMIC DNA]</scope>
    <source>
        <strain evidence="1 2">D78</strain>
    </source>
</reference>
<keyword evidence="2" id="KW-1185">Reference proteome</keyword>
<dbReference type="EMBL" id="JAXCLW010000003">
    <property type="protein sequence ID" value="MDY0883608.1"/>
    <property type="molecule type" value="Genomic_DNA"/>
</dbReference>
<protein>
    <submittedName>
        <fullName evidence="1">Uncharacterized protein</fullName>
    </submittedName>
</protein>
<dbReference type="Proteomes" id="UP001279642">
    <property type="component" value="Unassembled WGS sequence"/>
</dbReference>
<accession>A0ABU5EDT1</accession>
<gene>
    <name evidence="1" type="ORF">SMD27_12200</name>
</gene>
<name>A0ABU5EDT1_9PROT</name>
<proteinExistence type="predicted"/>
<evidence type="ECO:0000313" key="1">
    <source>
        <dbReference type="EMBL" id="MDY0883608.1"/>
    </source>
</evidence>
<evidence type="ECO:0000313" key="2">
    <source>
        <dbReference type="Proteomes" id="UP001279642"/>
    </source>
</evidence>